<dbReference type="InterPro" id="IPR013767">
    <property type="entry name" value="PAS_fold"/>
</dbReference>
<feature type="domain" description="PAC" evidence="2">
    <location>
        <begin position="309"/>
        <end position="359"/>
    </location>
</feature>
<dbReference type="PROSITE" id="PS50112">
    <property type="entry name" value="PAS"/>
    <property type="match status" value="5"/>
</dbReference>
<dbReference type="InterPro" id="IPR052020">
    <property type="entry name" value="Cyclic_di-GMP/3'3'-cGAMP_PDE"/>
</dbReference>
<feature type="domain" description="PAS" evidence="1">
    <location>
        <begin position="1"/>
        <end position="62"/>
    </location>
</feature>
<dbReference type="SMART" id="SM00471">
    <property type="entry name" value="HDc"/>
    <property type="match status" value="1"/>
</dbReference>
<dbReference type="Gene3D" id="1.10.3210.10">
    <property type="entry name" value="Hypothetical protein af1432"/>
    <property type="match status" value="1"/>
</dbReference>
<evidence type="ECO:0008006" key="6">
    <source>
        <dbReference type="Google" id="ProtNLM"/>
    </source>
</evidence>
<dbReference type="InterPro" id="IPR003607">
    <property type="entry name" value="HD/PDEase_dom"/>
</dbReference>
<sequence>MVGVVVADARQDDYPILYVNPAFERLTGYPAAELLGRNCRFLQGEDRDQEARQDIWQALAQGEATTTILRNYRKDGTLFYNELTLSPVFDAAGTLTHYLGFQNDVTAREKALRGEHHARQQLTATLTRVTDGFVSFDRDWNVTYINEAAAGLAQRRPEDFLGRNLLIMFPEIRDNPLGLAVERAKATGDLQNTVSHLPHFEKWVDVTVYPSEDGISLFARDITESHRNLAALQASEERFSKVFQASPVAIFITRRKDKCFLEVNAEFLRQSGYSRQEILGHTSQELGFWADQADREVTWQMLDGELAPGSREVLFLDRHGEPFWGMLSLIPIEVAGERCVIGFVRNVNEEKNARQRLLESEERHRRSATELQRILDLSLDMITTVAPGGWVISVSAACVHILGYTPEELSGRSYEELLHPEDREITHREVAVIREKQGSTSFRNRCIHKDGGVVWIEWNVAAVPDDPLLYCVARDVTRRRAAEADQAFLAAIVQASQNAVVGVSLDDTIRSWNPGARRLYGYSAAEAIGQTMMLIVPPEVQDAEREVFRRVAQGELVLPYESVRLDRQGQRIPVMSTVSGVLDAEGHVIGVSKITRDISLIQAAEAKVRKLNEDLERQLRHVTGLREIDQSIATSADLNVTLGMILENIRQQLEVDAATILLLDQHTLTLRCGAARGLSTALQDLTLRLGDGLAGQVALNRQPLLAADLQTTDVSPAWRAMLEGERLVAYYAVPVIAKGKVLGVIEVLHRQPFEPSSAWLEVFEVLTNQAAIAVDNAELLSELEHSNLELRLAYDETIEGWARALDLRDRETEGHSRRVTETTVELCRMLGFSTEELVDVRRGALLHDIGKMGIPDAILSKPGRLNDEEWLRMKEHASYAVALLSPIRFLRPALTIPQYHHEKWDGSGYPLGLRGEAIPLAARAFAVVDVYDALTSDRPYRKAWPREAATAHLRAGAGTHFDPQVVGAFLRLLGARP</sequence>
<proteinExistence type="predicted"/>
<comment type="caution">
    <text evidence="4">The sequence shown here is derived from an EMBL/GenBank/DDBJ whole genome shotgun (WGS) entry which is preliminary data.</text>
</comment>
<dbReference type="InterPro" id="IPR000014">
    <property type="entry name" value="PAS"/>
</dbReference>
<accession>A0ABQ2GLD6</accession>
<evidence type="ECO:0000313" key="4">
    <source>
        <dbReference type="EMBL" id="GGM00650.1"/>
    </source>
</evidence>
<dbReference type="Gene3D" id="3.30.450.20">
    <property type="entry name" value="PAS domain"/>
    <property type="match status" value="5"/>
</dbReference>
<evidence type="ECO:0000259" key="2">
    <source>
        <dbReference type="PROSITE" id="PS50113"/>
    </source>
</evidence>
<dbReference type="SMART" id="SM00086">
    <property type="entry name" value="PAC"/>
    <property type="match status" value="4"/>
</dbReference>
<feature type="domain" description="PAS" evidence="1">
    <location>
        <begin position="235"/>
        <end position="282"/>
    </location>
</feature>
<dbReference type="InterPro" id="IPR029016">
    <property type="entry name" value="GAF-like_dom_sf"/>
</dbReference>
<dbReference type="SUPFAM" id="SSF55781">
    <property type="entry name" value="GAF domain-like"/>
    <property type="match status" value="1"/>
</dbReference>
<protein>
    <recommendedName>
        <fullName evidence="6">Histidine kinase</fullName>
    </recommendedName>
</protein>
<dbReference type="InterPro" id="IPR037522">
    <property type="entry name" value="HD_GYP_dom"/>
</dbReference>
<feature type="domain" description="PAS" evidence="1">
    <location>
        <begin position="485"/>
        <end position="555"/>
    </location>
</feature>
<dbReference type="SMART" id="SM00091">
    <property type="entry name" value="PAS"/>
    <property type="match status" value="5"/>
</dbReference>
<dbReference type="InterPro" id="IPR000700">
    <property type="entry name" value="PAS-assoc_C"/>
</dbReference>
<gene>
    <name evidence="4" type="ORF">GCM10010841_06570</name>
</gene>
<dbReference type="PROSITE" id="PS51832">
    <property type="entry name" value="HD_GYP"/>
    <property type="match status" value="1"/>
</dbReference>
<keyword evidence="5" id="KW-1185">Reference proteome</keyword>
<dbReference type="SMART" id="SM00065">
    <property type="entry name" value="GAF"/>
    <property type="match status" value="1"/>
</dbReference>
<dbReference type="Gene3D" id="3.30.450.40">
    <property type="match status" value="1"/>
</dbReference>
<dbReference type="NCBIfam" id="TIGR00229">
    <property type="entry name" value="sensory_box"/>
    <property type="match status" value="4"/>
</dbReference>
<dbReference type="Pfam" id="PF13426">
    <property type="entry name" value="PAS_9"/>
    <property type="match status" value="2"/>
</dbReference>
<dbReference type="InterPro" id="IPR013656">
    <property type="entry name" value="PAS_4"/>
</dbReference>
<dbReference type="Pfam" id="PF00989">
    <property type="entry name" value="PAS"/>
    <property type="match status" value="1"/>
</dbReference>
<dbReference type="Proteomes" id="UP000661918">
    <property type="component" value="Unassembled WGS sequence"/>
</dbReference>
<feature type="domain" description="PAC" evidence="2">
    <location>
        <begin position="65"/>
        <end position="117"/>
    </location>
</feature>
<dbReference type="Pfam" id="PF08447">
    <property type="entry name" value="PAS_3"/>
    <property type="match status" value="1"/>
</dbReference>
<dbReference type="SUPFAM" id="SSF109604">
    <property type="entry name" value="HD-domain/PDEase-like"/>
    <property type="match status" value="1"/>
</dbReference>
<dbReference type="SUPFAM" id="SSF55785">
    <property type="entry name" value="PYP-like sensor domain (PAS domain)"/>
    <property type="match status" value="5"/>
</dbReference>
<dbReference type="CDD" id="cd00130">
    <property type="entry name" value="PAS"/>
    <property type="match status" value="5"/>
</dbReference>
<dbReference type="CDD" id="cd00077">
    <property type="entry name" value="HDc"/>
    <property type="match status" value="1"/>
</dbReference>
<dbReference type="PANTHER" id="PTHR45228">
    <property type="entry name" value="CYCLIC DI-GMP PHOSPHODIESTERASE TM_0186-RELATED"/>
    <property type="match status" value="1"/>
</dbReference>
<dbReference type="EMBL" id="BMOM01000003">
    <property type="protein sequence ID" value="GGM00650.1"/>
    <property type="molecule type" value="Genomic_DNA"/>
</dbReference>
<dbReference type="InterPro" id="IPR035965">
    <property type="entry name" value="PAS-like_dom_sf"/>
</dbReference>
<feature type="domain" description="PAS" evidence="1">
    <location>
        <begin position="118"/>
        <end position="166"/>
    </location>
</feature>
<feature type="domain" description="HD-GYP" evidence="3">
    <location>
        <begin position="790"/>
        <end position="977"/>
    </location>
</feature>
<dbReference type="Pfam" id="PF13185">
    <property type="entry name" value="GAF_2"/>
    <property type="match status" value="1"/>
</dbReference>
<evidence type="ECO:0000259" key="1">
    <source>
        <dbReference type="PROSITE" id="PS50112"/>
    </source>
</evidence>
<evidence type="ECO:0000259" key="3">
    <source>
        <dbReference type="PROSITE" id="PS51832"/>
    </source>
</evidence>
<evidence type="ECO:0000313" key="5">
    <source>
        <dbReference type="Proteomes" id="UP000661918"/>
    </source>
</evidence>
<feature type="domain" description="PAC" evidence="2">
    <location>
        <begin position="558"/>
        <end position="610"/>
    </location>
</feature>
<name>A0ABQ2GLD6_9DEIO</name>
<dbReference type="InterPro" id="IPR001610">
    <property type="entry name" value="PAC"/>
</dbReference>
<dbReference type="PROSITE" id="PS50113">
    <property type="entry name" value="PAC"/>
    <property type="match status" value="3"/>
</dbReference>
<organism evidence="4 5">
    <name type="scientific">Deinococcus aerophilus</name>
    <dbReference type="NCBI Taxonomy" id="522488"/>
    <lineage>
        <taxon>Bacteria</taxon>
        <taxon>Thermotogati</taxon>
        <taxon>Deinococcota</taxon>
        <taxon>Deinococci</taxon>
        <taxon>Deinococcales</taxon>
        <taxon>Deinococcaceae</taxon>
        <taxon>Deinococcus</taxon>
    </lineage>
</organism>
<dbReference type="Pfam" id="PF13487">
    <property type="entry name" value="HD_5"/>
    <property type="match status" value="1"/>
</dbReference>
<dbReference type="PANTHER" id="PTHR45228:SF1">
    <property type="entry name" value="CYCLIC DI-GMP PHOSPHODIESTERASE TM_0186"/>
    <property type="match status" value="1"/>
</dbReference>
<feature type="domain" description="PAS" evidence="1">
    <location>
        <begin position="367"/>
        <end position="437"/>
    </location>
</feature>
<dbReference type="InterPro" id="IPR013655">
    <property type="entry name" value="PAS_fold_3"/>
</dbReference>
<dbReference type="Pfam" id="PF08448">
    <property type="entry name" value="PAS_4"/>
    <property type="match status" value="1"/>
</dbReference>
<dbReference type="InterPro" id="IPR003018">
    <property type="entry name" value="GAF"/>
</dbReference>
<reference evidence="5" key="1">
    <citation type="journal article" date="2019" name="Int. J. Syst. Evol. Microbiol.">
        <title>The Global Catalogue of Microorganisms (GCM) 10K type strain sequencing project: providing services to taxonomists for standard genome sequencing and annotation.</title>
        <authorList>
            <consortium name="The Broad Institute Genomics Platform"/>
            <consortium name="The Broad Institute Genome Sequencing Center for Infectious Disease"/>
            <person name="Wu L."/>
            <person name="Ma J."/>
        </authorList>
    </citation>
    <scope>NUCLEOTIDE SEQUENCE [LARGE SCALE GENOMIC DNA]</scope>
    <source>
        <strain evidence="5">JCM 15443</strain>
    </source>
</reference>